<dbReference type="AlphaFoldDB" id="A0DHD4"/>
<reference evidence="3 4" key="1">
    <citation type="journal article" date="2006" name="Nature">
        <title>Global trends of whole-genome duplications revealed by the ciliate Paramecium tetraurelia.</title>
        <authorList>
            <consortium name="Genoscope"/>
            <person name="Aury J.-M."/>
            <person name="Jaillon O."/>
            <person name="Duret L."/>
            <person name="Noel B."/>
            <person name="Jubin C."/>
            <person name="Porcel B.M."/>
            <person name="Segurens B."/>
            <person name="Daubin V."/>
            <person name="Anthouard V."/>
            <person name="Aiach N."/>
            <person name="Arnaiz O."/>
            <person name="Billaut A."/>
            <person name="Beisson J."/>
            <person name="Blanc I."/>
            <person name="Bouhouche K."/>
            <person name="Camara F."/>
            <person name="Duharcourt S."/>
            <person name="Guigo R."/>
            <person name="Gogendeau D."/>
            <person name="Katinka M."/>
            <person name="Keller A.-M."/>
            <person name="Kissmehl R."/>
            <person name="Klotz C."/>
            <person name="Koll F."/>
            <person name="Le Moue A."/>
            <person name="Lepere C."/>
            <person name="Malinsky S."/>
            <person name="Nowacki M."/>
            <person name="Nowak J.K."/>
            <person name="Plattner H."/>
            <person name="Poulain J."/>
            <person name="Ruiz F."/>
            <person name="Serrano V."/>
            <person name="Zagulski M."/>
            <person name="Dessen P."/>
            <person name="Betermier M."/>
            <person name="Weissenbach J."/>
            <person name="Scarpelli C."/>
            <person name="Schachter V."/>
            <person name="Sperling L."/>
            <person name="Meyer E."/>
            <person name="Cohen J."/>
            <person name="Wincker P."/>
        </authorList>
    </citation>
    <scope>NUCLEOTIDE SEQUENCE [LARGE SCALE GENOMIC DNA]</scope>
    <source>
        <strain evidence="3 4">Stock d4-2</strain>
    </source>
</reference>
<dbReference type="eggNOG" id="KOG0346">
    <property type="taxonomic scope" value="Eukaryota"/>
</dbReference>
<name>A0DHD4_PARTE</name>
<dbReference type="OrthoDB" id="312959at2759"/>
<evidence type="ECO:0008006" key="5">
    <source>
        <dbReference type="Google" id="ProtNLM"/>
    </source>
</evidence>
<dbReference type="InParanoid" id="A0DHD4"/>
<sequence>MEQYIDHELTIQQFFKQHQITSPLLSQLKREFGIIKHPTFIMNNLLQIIQHKKHLTCIEAPKQSGRTMSCLLIILDYFLKSLDHFTPDEENGYYLLITSASREQSAHCKSVVQKLLDNYLQEIALLDINSQFPLNAKNDQYNIVLPPVTQPSILFATYYSVSKLKASGKVDNKCFQFALFDDCNLATLYGGQHQLETVSKWISKNQFTIYIGDEKLIEVILGKAITVAKIEEDQEEQEQEDRVIQQTNNALPNLFYYFYSDFTQQQIVLYITLKLNLVQGKTLIIVQNLFEIYYLQLLFQRCNIERYQIYNHENPKTLKYYTLSTFNTGLLQMYSQDLENEFFERSKQQTKKSKQPYTLKKLDNIILYNLLPNELPDQILKSVSNTVCIVSNNEQNVETVMQFVNTEYNNINCKEYPIKQNEIEAFRYRIEDTTKNISKYQVKMAEQIDFKKKMIKSPDLVEYFQQNQKEKELLQDQIVQLKKKLNRSAIQLPQGPVSEYLLPEFIKKQRKMQGDQQKVKVLVRVHDQITDKLIRKRRLLNDEQNNNMLPEQEEKPRTKKPENQYVTINQEDEDPELVDSISSQTHKWQENMEVETWIQIEKEKQEVGKEGSLHYLSVYKLIYLTILQNVI</sequence>
<dbReference type="OMA" id="AHCKSVV"/>
<gene>
    <name evidence="3" type="ORF">GSPATT00016838001</name>
</gene>
<dbReference type="HOGENOM" id="CLU_029505_0_0_1"/>
<proteinExistence type="predicted"/>
<evidence type="ECO:0000313" key="4">
    <source>
        <dbReference type="Proteomes" id="UP000000600"/>
    </source>
</evidence>
<dbReference type="RefSeq" id="XP_001449848.1">
    <property type="nucleotide sequence ID" value="XM_001449811.1"/>
</dbReference>
<dbReference type="Gene3D" id="3.40.50.300">
    <property type="entry name" value="P-loop containing nucleotide triphosphate hydrolases"/>
    <property type="match status" value="1"/>
</dbReference>
<evidence type="ECO:0000256" key="2">
    <source>
        <dbReference type="SAM" id="MobiDB-lite"/>
    </source>
</evidence>
<dbReference type="GeneID" id="5035633"/>
<feature type="coiled-coil region" evidence="1">
    <location>
        <begin position="464"/>
        <end position="491"/>
    </location>
</feature>
<feature type="region of interest" description="Disordered" evidence="2">
    <location>
        <begin position="540"/>
        <end position="563"/>
    </location>
</feature>
<organism evidence="3 4">
    <name type="scientific">Paramecium tetraurelia</name>
    <dbReference type="NCBI Taxonomy" id="5888"/>
    <lineage>
        <taxon>Eukaryota</taxon>
        <taxon>Sar</taxon>
        <taxon>Alveolata</taxon>
        <taxon>Ciliophora</taxon>
        <taxon>Intramacronucleata</taxon>
        <taxon>Oligohymenophorea</taxon>
        <taxon>Peniculida</taxon>
        <taxon>Parameciidae</taxon>
        <taxon>Paramecium</taxon>
    </lineage>
</organism>
<dbReference type="KEGG" id="ptm:GSPATT00016838001"/>
<dbReference type="STRING" id="5888.A0DHD4"/>
<evidence type="ECO:0000313" key="3">
    <source>
        <dbReference type="EMBL" id="CAK82451.1"/>
    </source>
</evidence>
<dbReference type="EMBL" id="CT868430">
    <property type="protein sequence ID" value="CAK82451.1"/>
    <property type="molecule type" value="Genomic_DNA"/>
</dbReference>
<keyword evidence="1" id="KW-0175">Coiled coil</keyword>
<dbReference type="InterPro" id="IPR027417">
    <property type="entry name" value="P-loop_NTPase"/>
</dbReference>
<protein>
    <recommendedName>
        <fullName evidence="5">DEAD/DEAH box helicase domain-containing protein</fullName>
    </recommendedName>
</protein>
<dbReference type="Proteomes" id="UP000000600">
    <property type="component" value="Unassembled WGS sequence"/>
</dbReference>
<evidence type="ECO:0000256" key="1">
    <source>
        <dbReference type="SAM" id="Coils"/>
    </source>
</evidence>
<accession>A0DHD4</accession>
<keyword evidence="4" id="KW-1185">Reference proteome</keyword>
<feature type="compositionally biased region" description="Basic and acidic residues" evidence="2">
    <location>
        <begin position="552"/>
        <end position="562"/>
    </location>
</feature>